<accession>A0A5B8Y7L0</accession>
<feature type="signal peptide" evidence="2">
    <location>
        <begin position="1"/>
        <end position="28"/>
    </location>
</feature>
<dbReference type="PROSITE" id="PS51257">
    <property type="entry name" value="PROKAR_LIPOPROTEIN"/>
    <property type="match status" value="1"/>
</dbReference>
<feature type="region of interest" description="Disordered" evidence="1">
    <location>
        <begin position="32"/>
        <end position="83"/>
    </location>
</feature>
<evidence type="ECO:0000313" key="4">
    <source>
        <dbReference type="Proteomes" id="UP000315995"/>
    </source>
</evidence>
<reference evidence="3 4" key="1">
    <citation type="submission" date="2019-06" db="EMBL/GenBank/DDBJ databases">
        <title>Persicimonas caeni gen. nov., sp. nov., a predatory bacterium isolated from solar saltern.</title>
        <authorList>
            <person name="Wang S."/>
        </authorList>
    </citation>
    <scope>NUCLEOTIDE SEQUENCE [LARGE SCALE GENOMIC DNA]</scope>
    <source>
        <strain evidence="3 4">YN101</strain>
    </source>
</reference>
<keyword evidence="2" id="KW-0732">Signal</keyword>
<dbReference type="Proteomes" id="UP000315995">
    <property type="component" value="Chromosome"/>
</dbReference>
<dbReference type="AlphaFoldDB" id="A0A4Y6PWT5"/>
<sequence length="430" mass="46965">MLRSFTTHFIRLWLITATLAAPALGSVACDEHGQGANPEVSDVAPSTDSEPDASVDSTGQDVGDEGCRDPLEGQTGSGEAFAKPEAGLAAVGDIRGIVDPDSAQPAEGYSNRMRRVLRPREHMRPSSRADEVWLHEGEYAVMDAAYVVTGEELNPPKLYELFVFVDFEPVEFGVIPVNPELGSEPFPSLEEARGVDEWVRSKTVDLQIDQPVAFTLVLPPSVFPEKSAYDVRVSLVGRPPRDSGKAMGIGEVRSHSLILNYGTTAFTHAAAVELESGEGGPVAPPEYLRAEMRSFAGFVEPPEEVWDPSSLDPPAVYDDVDLAQIFEVEADTARLRAWLRSSSREPQAPMYVVALDGQRALDAPRGYVELPARPSDYFGTQEKFAVEVPFELAVEPERVHAVQLLSFSNPYCRSGRREVSSSNIVHVTRQ</sequence>
<evidence type="ECO:0000256" key="2">
    <source>
        <dbReference type="SAM" id="SignalP"/>
    </source>
</evidence>
<gene>
    <name evidence="3" type="ORF">FIV42_18800</name>
</gene>
<dbReference type="EMBL" id="CP041186">
    <property type="protein sequence ID" value="QDG52713.1"/>
    <property type="molecule type" value="Genomic_DNA"/>
</dbReference>
<protein>
    <submittedName>
        <fullName evidence="3">Uncharacterized protein</fullName>
    </submittedName>
</protein>
<organism evidence="3 4">
    <name type="scientific">Persicimonas caeni</name>
    <dbReference type="NCBI Taxonomy" id="2292766"/>
    <lineage>
        <taxon>Bacteria</taxon>
        <taxon>Deltaproteobacteria</taxon>
        <taxon>Bradymonadales</taxon>
        <taxon>Bradymonadaceae</taxon>
        <taxon>Persicimonas</taxon>
    </lineage>
</organism>
<evidence type="ECO:0000256" key="1">
    <source>
        <dbReference type="SAM" id="MobiDB-lite"/>
    </source>
</evidence>
<evidence type="ECO:0000313" key="3">
    <source>
        <dbReference type="EMBL" id="QDG52713.1"/>
    </source>
</evidence>
<feature type="chain" id="PRO_5030106589" evidence="2">
    <location>
        <begin position="29"/>
        <end position="430"/>
    </location>
</feature>
<dbReference type="RefSeq" id="WP_141199178.1">
    <property type="nucleotide sequence ID" value="NZ_CP041186.1"/>
</dbReference>
<name>A0A4Y6PWT5_PERCE</name>
<proteinExistence type="predicted"/>
<keyword evidence="4" id="KW-1185">Reference proteome</keyword>
<accession>A0A4Y6PWT5</accession>